<keyword evidence="1" id="KW-0812">Transmembrane</keyword>
<feature type="transmembrane region" description="Helical" evidence="1">
    <location>
        <begin position="169"/>
        <end position="189"/>
    </location>
</feature>
<feature type="transmembrane region" description="Helical" evidence="1">
    <location>
        <begin position="241"/>
        <end position="262"/>
    </location>
</feature>
<evidence type="ECO:0000313" key="4">
    <source>
        <dbReference type="Proteomes" id="UP000054053"/>
    </source>
</evidence>
<accession>A0A1B5KS90</accession>
<feature type="chain" id="PRO_5008577531" evidence="2">
    <location>
        <begin position="23"/>
        <end position="266"/>
    </location>
</feature>
<proteinExistence type="predicted"/>
<dbReference type="AlphaFoldDB" id="A0A1B5KS90"/>
<keyword evidence="1" id="KW-0472">Membrane</keyword>
<organism evidence="3 4">
    <name type="scientific">Ustilaginoidea virens</name>
    <name type="common">Rice false smut fungus</name>
    <name type="synonym">Villosiclava virens</name>
    <dbReference type="NCBI Taxonomy" id="1159556"/>
    <lineage>
        <taxon>Eukaryota</taxon>
        <taxon>Fungi</taxon>
        <taxon>Dikarya</taxon>
        <taxon>Ascomycota</taxon>
        <taxon>Pezizomycotina</taxon>
        <taxon>Sordariomycetes</taxon>
        <taxon>Hypocreomycetidae</taxon>
        <taxon>Hypocreales</taxon>
        <taxon>Clavicipitaceae</taxon>
        <taxon>Ustilaginoidea</taxon>
    </lineage>
</organism>
<reference evidence="4" key="1">
    <citation type="journal article" date="2016" name="Genome Announc.">
        <title>Genome sequence of Ustilaginoidea virens IPU010, a rice pathogenic fungus causing false smut.</title>
        <authorList>
            <person name="Kumagai T."/>
            <person name="Ishii T."/>
            <person name="Terai G."/>
            <person name="Umemura M."/>
            <person name="Machida M."/>
            <person name="Asai K."/>
        </authorList>
    </citation>
    <scope>NUCLEOTIDE SEQUENCE [LARGE SCALE GENOMIC DNA]</scope>
    <source>
        <strain evidence="4">IPU010</strain>
    </source>
</reference>
<comment type="caution">
    <text evidence="3">The sequence shown here is derived from an EMBL/GenBank/DDBJ whole genome shotgun (WGS) entry which is preliminary data.</text>
</comment>
<dbReference type="Proteomes" id="UP000054053">
    <property type="component" value="Unassembled WGS sequence"/>
</dbReference>
<protein>
    <submittedName>
        <fullName evidence="3">Uncharacterized protein</fullName>
    </submittedName>
</protein>
<name>A0A1B5KS90_USTVR</name>
<feature type="signal peptide" evidence="2">
    <location>
        <begin position="1"/>
        <end position="22"/>
    </location>
</feature>
<keyword evidence="1" id="KW-1133">Transmembrane helix</keyword>
<evidence type="ECO:0000256" key="1">
    <source>
        <dbReference type="SAM" id="Phobius"/>
    </source>
</evidence>
<evidence type="ECO:0000256" key="2">
    <source>
        <dbReference type="SAM" id="SignalP"/>
    </source>
</evidence>
<sequence>MKLLSWLASALCWCQLSRHAAAKASTPSDLCLPSCQNFVRGLPFRDSESSPAATPQLCVSRLAIISVYLCLEIYCDKAASEPELAILNDTCVAAGGAGIPPLSIISNYTAGDIERLQHVDVGDEIPRGQPLTEPAVPSFALYKSWLDTLVRREDIFFQDAVGYVNRQHYAYGTAMILFWLAVVAFGAMARITSLALRCLGNSSRRCTPNSWLKRHLVLPATFGYKSATAARLGTIPPRIQTLTLLAFALINLFFSMHGYRIVPVNL</sequence>
<gene>
    <name evidence="3" type="ORF">UVI_02018290</name>
</gene>
<dbReference type="EMBL" id="BBTG02000007">
    <property type="protein sequence ID" value="GAO13731.1"/>
    <property type="molecule type" value="Genomic_DNA"/>
</dbReference>
<evidence type="ECO:0000313" key="3">
    <source>
        <dbReference type="EMBL" id="GAO13731.1"/>
    </source>
</evidence>
<keyword evidence="2" id="KW-0732">Signal</keyword>